<evidence type="ECO:0000313" key="6">
    <source>
        <dbReference type="EMBL" id="EJX07178.1"/>
    </source>
</evidence>
<evidence type="ECO:0000256" key="4">
    <source>
        <dbReference type="SAM" id="Phobius"/>
    </source>
</evidence>
<feature type="transmembrane region" description="Helical" evidence="4">
    <location>
        <begin position="345"/>
        <end position="362"/>
    </location>
</feature>
<dbReference type="SUPFAM" id="SSF48334">
    <property type="entry name" value="DNA repair protein MutS, domain III"/>
    <property type="match status" value="1"/>
</dbReference>
<name>J9GW42_9ZZZZ</name>
<gene>
    <name evidence="6" type="ORF">EVA_04722</name>
</gene>
<dbReference type="SMART" id="SM00534">
    <property type="entry name" value="MUTSac"/>
    <property type="match status" value="1"/>
</dbReference>
<protein>
    <submittedName>
        <fullName evidence="6">MutS domain protein</fullName>
    </submittedName>
</protein>
<dbReference type="Pfam" id="PF00488">
    <property type="entry name" value="MutS_V"/>
    <property type="match status" value="1"/>
</dbReference>
<keyword evidence="1" id="KW-0547">Nucleotide-binding</keyword>
<dbReference type="GO" id="GO:0030983">
    <property type="term" value="F:mismatched DNA binding"/>
    <property type="evidence" value="ECO:0007669"/>
    <property type="project" value="InterPro"/>
</dbReference>
<feature type="transmembrane region" description="Helical" evidence="4">
    <location>
        <begin position="73"/>
        <end position="92"/>
    </location>
</feature>
<dbReference type="GO" id="GO:0005829">
    <property type="term" value="C:cytosol"/>
    <property type="evidence" value="ECO:0007669"/>
    <property type="project" value="TreeGrafter"/>
</dbReference>
<dbReference type="Gene3D" id="1.10.1420.10">
    <property type="match status" value="1"/>
</dbReference>
<sequence length="624" mass="71014">MKFSKLYFFLFLYFASFESIETMVYSTYQSEIEQLDARIELLRKQSNVCLFAKLLFFIASVFGAYLAAAHFTWLNLTGAIGCFVVYLAVCVADSKGQKQSDALKRRRSVCLHELAYLDNDFSSFASGEEYVNPAHEYSFDLDLFGPSSLFNRINRCVTQRGSDRLAEKLTDLCQDKQTILHNQAAIAELAGSFQWRMKFMANKFIPDHLQQLSSLSSPSTANGTANGFFLRSVLPYFLIGLTAFSFLLALFQLIGWHYFITFFLLNQGCSILFFRKILVTNVSIVKLHQELDAYIEVLNDIQDVTFKSKVLVDLKQELFGPSANCLQAFGELSRLLNLFDQRGNVFIYVLFNGFALFDIWLLKRIMQWEKKHLGRMDHWLRCVAEVDALVSLGTYSYNNPSNVQAEILPEQDERIIAATDIYHPFLAFKHAVPNHFTLGKKQVAIVTGANMAGKSTFLRTIGLNYVLACNGVPVCATAFKFSIVTLFSSMRTTDNLSKDISYFNAELLRLKQLIQHVKAHPYTLIILDEILKGTNSKDKLEGSIVFLREIIRYPVSALIATHDLELAKLEEENGTVFINYCFEIALSKNIKYTYRIAKGVARNLNASFLLKNILDEMDTEEKQV</sequence>
<keyword evidence="2" id="KW-0067">ATP-binding</keyword>
<feature type="transmembrane region" description="Helical" evidence="4">
    <location>
        <begin position="48"/>
        <end position="67"/>
    </location>
</feature>
<evidence type="ECO:0000256" key="2">
    <source>
        <dbReference type="ARBA" id="ARBA00022840"/>
    </source>
</evidence>
<keyword evidence="3" id="KW-0238">DNA-binding</keyword>
<feature type="domain" description="DNA mismatch repair proteins mutS family" evidence="5">
    <location>
        <begin position="441"/>
        <end position="622"/>
    </location>
</feature>
<comment type="caution">
    <text evidence="6">The sequence shown here is derived from an EMBL/GenBank/DDBJ whole genome shotgun (WGS) entry which is preliminary data.</text>
</comment>
<evidence type="ECO:0000256" key="3">
    <source>
        <dbReference type="ARBA" id="ARBA00023125"/>
    </source>
</evidence>
<accession>J9GW42</accession>
<dbReference type="InterPro" id="IPR045076">
    <property type="entry name" value="MutS"/>
</dbReference>
<dbReference type="EMBL" id="AMCI01000951">
    <property type="protein sequence ID" value="EJX07178.1"/>
    <property type="molecule type" value="Genomic_DNA"/>
</dbReference>
<feature type="transmembrane region" description="Helical" evidence="4">
    <location>
        <begin position="236"/>
        <end position="259"/>
    </location>
</feature>
<proteinExistence type="predicted"/>
<dbReference type="InterPro" id="IPR000432">
    <property type="entry name" value="DNA_mismatch_repair_MutS_C"/>
</dbReference>
<dbReference type="GO" id="GO:0006298">
    <property type="term" value="P:mismatch repair"/>
    <property type="evidence" value="ECO:0007669"/>
    <property type="project" value="InterPro"/>
</dbReference>
<organism evidence="6">
    <name type="scientific">gut metagenome</name>
    <dbReference type="NCBI Taxonomy" id="749906"/>
    <lineage>
        <taxon>unclassified sequences</taxon>
        <taxon>metagenomes</taxon>
        <taxon>organismal metagenomes</taxon>
    </lineage>
</organism>
<dbReference type="AlphaFoldDB" id="J9GW42"/>
<dbReference type="InterPro" id="IPR027417">
    <property type="entry name" value="P-loop_NTPase"/>
</dbReference>
<keyword evidence="4" id="KW-0812">Transmembrane</keyword>
<dbReference type="InterPro" id="IPR036187">
    <property type="entry name" value="DNA_mismatch_repair_MutS_sf"/>
</dbReference>
<evidence type="ECO:0000256" key="1">
    <source>
        <dbReference type="ARBA" id="ARBA00022741"/>
    </source>
</evidence>
<dbReference type="GO" id="GO:0005524">
    <property type="term" value="F:ATP binding"/>
    <property type="evidence" value="ECO:0007669"/>
    <property type="project" value="UniProtKB-KW"/>
</dbReference>
<reference evidence="6" key="1">
    <citation type="journal article" date="2012" name="PLoS ONE">
        <title>Gene sets for utilization of primary and secondary nutrition supplies in the distal gut of endangered iberian lynx.</title>
        <authorList>
            <person name="Alcaide M."/>
            <person name="Messina E."/>
            <person name="Richter M."/>
            <person name="Bargiela R."/>
            <person name="Peplies J."/>
            <person name="Huws S.A."/>
            <person name="Newbold C.J."/>
            <person name="Golyshin P.N."/>
            <person name="Simon M.A."/>
            <person name="Lopez G."/>
            <person name="Yakimov M.M."/>
            <person name="Ferrer M."/>
        </authorList>
    </citation>
    <scope>NUCLEOTIDE SEQUENCE</scope>
</reference>
<evidence type="ECO:0000259" key="5">
    <source>
        <dbReference type="SMART" id="SM00534"/>
    </source>
</evidence>
<dbReference type="PANTHER" id="PTHR11361:SF99">
    <property type="entry name" value="DNA MISMATCH REPAIR PROTEIN"/>
    <property type="match status" value="1"/>
</dbReference>
<dbReference type="SUPFAM" id="SSF52540">
    <property type="entry name" value="P-loop containing nucleoside triphosphate hydrolases"/>
    <property type="match status" value="1"/>
</dbReference>
<dbReference type="Gene3D" id="3.40.50.300">
    <property type="entry name" value="P-loop containing nucleotide triphosphate hydrolases"/>
    <property type="match status" value="1"/>
</dbReference>
<dbReference type="PANTHER" id="PTHR11361">
    <property type="entry name" value="DNA MISMATCH REPAIR PROTEIN MUTS FAMILY MEMBER"/>
    <property type="match status" value="1"/>
</dbReference>
<keyword evidence="4" id="KW-1133">Transmembrane helix</keyword>
<keyword evidence="4" id="KW-0472">Membrane</keyword>
<dbReference type="GO" id="GO:0140664">
    <property type="term" value="F:ATP-dependent DNA damage sensor activity"/>
    <property type="evidence" value="ECO:0007669"/>
    <property type="project" value="InterPro"/>
</dbReference>